<accession>A0A8H5VVE4</accession>
<gene>
    <name evidence="1" type="ORF">FTJAE_5070</name>
</gene>
<dbReference type="EMBL" id="JAAQRI010000095">
    <property type="protein sequence ID" value="KAF5638882.1"/>
    <property type="molecule type" value="Genomic_DNA"/>
</dbReference>
<dbReference type="Proteomes" id="UP000530670">
    <property type="component" value="Unassembled WGS sequence"/>
</dbReference>
<dbReference type="GeneID" id="59303811"/>
<evidence type="ECO:0000313" key="2">
    <source>
        <dbReference type="Proteomes" id="UP000530670"/>
    </source>
</evidence>
<sequence>MDKVLVPAEGHLDAVTGFVVFRMLLETAVQQGRKDQLLKQGISDYEKVMHQKGSMYPGGEPLDLGVGLRICHFYTHEKWPQAFTRQAIYLVDNLFDGKSADIGGSISKSLAFKESEACLVAQCVQPDEPLKEQVSILIEFWDGHIHRHDQDGLRPISQIIYAAAMLPEGKLI</sequence>
<keyword evidence="2" id="KW-1185">Reference proteome</keyword>
<proteinExistence type="predicted"/>
<organism evidence="1 2">
    <name type="scientific">Fusarium tjaetaba</name>
    <dbReference type="NCBI Taxonomy" id="1567544"/>
    <lineage>
        <taxon>Eukaryota</taxon>
        <taxon>Fungi</taxon>
        <taxon>Dikarya</taxon>
        <taxon>Ascomycota</taxon>
        <taxon>Pezizomycotina</taxon>
        <taxon>Sordariomycetes</taxon>
        <taxon>Hypocreomycetidae</taxon>
        <taxon>Hypocreales</taxon>
        <taxon>Nectriaceae</taxon>
        <taxon>Fusarium</taxon>
        <taxon>Fusarium fujikuroi species complex</taxon>
    </lineage>
</organism>
<dbReference type="AlphaFoldDB" id="A0A8H5VVE4"/>
<dbReference type="RefSeq" id="XP_037207817.1">
    <property type="nucleotide sequence ID" value="XM_037351541.1"/>
</dbReference>
<reference evidence="1 2" key="1">
    <citation type="submission" date="2020-05" db="EMBL/GenBank/DDBJ databases">
        <title>Identification and distribution of gene clusters putatively required for synthesis of sphingolipid metabolism inhibitors in phylogenetically diverse species of the filamentous fungus Fusarium.</title>
        <authorList>
            <person name="Kim H.-S."/>
            <person name="Busman M."/>
            <person name="Brown D.W."/>
            <person name="Divon H."/>
            <person name="Uhlig S."/>
            <person name="Proctor R.H."/>
        </authorList>
    </citation>
    <scope>NUCLEOTIDE SEQUENCE [LARGE SCALE GENOMIC DNA]</scope>
    <source>
        <strain evidence="1 2">NRRL 66243</strain>
    </source>
</reference>
<protein>
    <submittedName>
        <fullName evidence="1">Uncharacterized protein</fullName>
    </submittedName>
</protein>
<evidence type="ECO:0000313" key="1">
    <source>
        <dbReference type="EMBL" id="KAF5638882.1"/>
    </source>
</evidence>
<dbReference type="OrthoDB" id="302966at2759"/>
<comment type="caution">
    <text evidence="1">The sequence shown here is derived from an EMBL/GenBank/DDBJ whole genome shotgun (WGS) entry which is preliminary data.</text>
</comment>
<name>A0A8H5VVE4_9HYPO</name>